<dbReference type="GO" id="GO:0005634">
    <property type="term" value="C:nucleus"/>
    <property type="evidence" value="ECO:0007669"/>
    <property type="project" value="TreeGrafter"/>
</dbReference>
<dbReference type="InterPro" id="IPR001138">
    <property type="entry name" value="Zn2Cys6_DnaBD"/>
</dbReference>
<feature type="compositionally biased region" description="Polar residues" evidence="2">
    <location>
        <begin position="35"/>
        <end position="59"/>
    </location>
</feature>
<dbReference type="Gene3D" id="4.10.240.10">
    <property type="entry name" value="Zn(2)-C6 fungal-type DNA-binding domain"/>
    <property type="match status" value="1"/>
</dbReference>
<dbReference type="GO" id="GO:0008270">
    <property type="term" value="F:zinc ion binding"/>
    <property type="evidence" value="ECO:0007669"/>
    <property type="project" value="InterPro"/>
</dbReference>
<evidence type="ECO:0000256" key="1">
    <source>
        <dbReference type="ARBA" id="ARBA00023242"/>
    </source>
</evidence>
<dbReference type="CDD" id="cd00067">
    <property type="entry name" value="GAL4"/>
    <property type="match status" value="1"/>
</dbReference>
<organism evidence="4 5">
    <name type="scientific">Dichotomopilus funicola</name>
    <dbReference type="NCBI Taxonomy" id="1934379"/>
    <lineage>
        <taxon>Eukaryota</taxon>
        <taxon>Fungi</taxon>
        <taxon>Dikarya</taxon>
        <taxon>Ascomycota</taxon>
        <taxon>Pezizomycotina</taxon>
        <taxon>Sordariomycetes</taxon>
        <taxon>Sordariomycetidae</taxon>
        <taxon>Sordariales</taxon>
        <taxon>Chaetomiaceae</taxon>
        <taxon>Dichotomopilus</taxon>
    </lineage>
</organism>
<accession>A0AAN6V819</accession>
<evidence type="ECO:0000259" key="3">
    <source>
        <dbReference type="PROSITE" id="PS50048"/>
    </source>
</evidence>
<gene>
    <name evidence="4" type="ORF">C8A04DRAFT_9602</name>
</gene>
<keyword evidence="1" id="KW-0539">Nucleus</keyword>
<proteinExistence type="predicted"/>
<dbReference type="PROSITE" id="PS00463">
    <property type="entry name" value="ZN2_CY6_FUNGAL_1"/>
    <property type="match status" value="1"/>
</dbReference>
<feature type="region of interest" description="Disordered" evidence="2">
    <location>
        <begin position="705"/>
        <end position="732"/>
    </location>
</feature>
<dbReference type="EMBL" id="MU853560">
    <property type="protein sequence ID" value="KAK4146583.1"/>
    <property type="molecule type" value="Genomic_DNA"/>
</dbReference>
<feature type="region of interest" description="Disordered" evidence="2">
    <location>
        <begin position="1"/>
        <end position="84"/>
    </location>
</feature>
<name>A0AAN6V819_9PEZI</name>
<dbReference type="PANTHER" id="PTHR37534:SF40">
    <property type="entry name" value="ZN(2)-C6 FUNGAL-TYPE DOMAIN-CONTAINING PROTEIN"/>
    <property type="match status" value="1"/>
</dbReference>
<comment type="caution">
    <text evidence="4">The sequence shown here is derived from an EMBL/GenBank/DDBJ whole genome shotgun (WGS) entry which is preliminary data.</text>
</comment>
<dbReference type="GO" id="GO:0000976">
    <property type="term" value="F:transcription cis-regulatory region binding"/>
    <property type="evidence" value="ECO:0007669"/>
    <property type="project" value="TreeGrafter"/>
</dbReference>
<dbReference type="AlphaFoldDB" id="A0AAN6V819"/>
<dbReference type="SMART" id="SM00066">
    <property type="entry name" value="GAL4"/>
    <property type="match status" value="1"/>
</dbReference>
<protein>
    <recommendedName>
        <fullName evidence="3">Zn(2)-C6 fungal-type domain-containing protein</fullName>
    </recommendedName>
</protein>
<dbReference type="InterPro" id="IPR036864">
    <property type="entry name" value="Zn2-C6_fun-type_DNA-bd_sf"/>
</dbReference>
<reference evidence="4" key="1">
    <citation type="journal article" date="2023" name="Mol. Phylogenet. Evol.">
        <title>Genome-scale phylogeny and comparative genomics of the fungal order Sordariales.</title>
        <authorList>
            <person name="Hensen N."/>
            <person name="Bonometti L."/>
            <person name="Westerberg I."/>
            <person name="Brannstrom I.O."/>
            <person name="Guillou S."/>
            <person name="Cros-Aarteil S."/>
            <person name="Calhoun S."/>
            <person name="Haridas S."/>
            <person name="Kuo A."/>
            <person name="Mondo S."/>
            <person name="Pangilinan J."/>
            <person name="Riley R."/>
            <person name="LaButti K."/>
            <person name="Andreopoulos B."/>
            <person name="Lipzen A."/>
            <person name="Chen C."/>
            <person name="Yan M."/>
            <person name="Daum C."/>
            <person name="Ng V."/>
            <person name="Clum A."/>
            <person name="Steindorff A."/>
            <person name="Ohm R.A."/>
            <person name="Martin F."/>
            <person name="Silar P."/>
            <person name="Natvig D.O."/>
            <person name="Lalanne C."/>
            <person name="Gautier V."/>
            <person name="Ament-Velasquez S.L."/>
            <person name="Kruys A."/>
            <person name="Hutchinson M.I."/>
            <person name="Powell A.J."/>
            <person name="Barry K."/>
            <person name="Miller A.N."/>
            <person name="Grigoriev I.V."/>
            <person name="Debuchy R."/>
            <person name="Gladieux P."/>
            <person name="Hiltunen Thoren M."/>
            <person name="Johannesson H."/>
        </authorList>
    </citation>
    <scope>NUCLEOTIDE SEQUENCE</scope>
    <source>
        <strain evidence="4">CBS 141.50</strain>
    </source>
</reference>
<feature type="compositionally biased region" description="Polar residues" evidence="2">
    <location>
        <begin position="296"/>
        <end position="336"/>
    </location>
</feature>
<dbReference type="CDD" id="cd12148">
    <property type="entry name" value="fungal_TF_MHR"/>
    <property type="match status" value="1"/>
</dbReference>
<dbReference type="SUPFAM" id="SSF57701">
    <property type="entry name" value="Zn2/Cys6 DNA-binding domain"/>
    <property type="match status" value="1"/>
</dbReference>
<dbReference type="RefSeq" id="XP_062639954.1">
    <property type="nucleotide sequence ID" value="XM_062785545.1"/>
</dbReference>
<dbReference type="GO" id="GO:0000981">
    <property type="term" value="F:DNA-binding transcription factor activity, RNA polymerase II-specific"/>
    <property type="evidence" value="ECO:0007669"/>
    <property type="project" value="InterPro"/>
</dbReference>
<keyword evidence="5" id="KW-1185">Reference proteome</keyword>
<feature type="compositionally biased region" description="Basic and acidic residues" evidence="2">
    <location>
        <begin position="177"/>
        <end position="202"/>
    </location>
</feature>
<sequence>MTPGSSSHHPSAPRYETPHSNRQGTPSASPVGASQFRNPNSRRTTLPSAPTGPVSTNNDGPRRASGKPSSASTSPAAGKSKRVRTGCLTCRERHLKCDEGVPECNNCRKSNRECRRGIRLNFIDIQVKDPPYLSPSAEWSVQILDESRSIASEYKGGLGRYASAIPSPPPADSDVPGGRRVERPGFSEPAEYRFPENGHHGDGPATRDPYHPHDVGQPPPPHEQPNYHAGPETHVCLGRTPPTARPAQMSQPSRAAHVRDSSTYSTLHAPDTANEHGPHVSHVPHMRDRGVLFTPSRLTPQPTEPPSYSSRPVTHTIQSQPLSTPTGLMTPSSENTSCERDYLSTEEEIRFLQVFIDDVSTWMDAMGKVRHFANIVPYLALRLPMLLNALLACGARQLTLIGQHDGERADYYYHLATTQLSRIQQERGSDLSDCALTAVVLDAYHIMEDNLTQRMGHIASTRARIRDCGWDASSTGLGAACFWVNIGMDVLSCLAFGWPIAWDPDQWGMDQEFMTAGSVSRSGSRSIAGSEDLWLSPIHADPQSEHHQSATHDNPDHNDEEVWLRRIFHIMAKVVNFRVHTPQFQEPSPHEEQVRLQNRLSEWRRLQNMCNAWNLNCPRSMRPFGYSSGPSPRSLFPNVWLIKPSSKLARLFYHTAMCLLAQTNPLDPRDSRENRASQLHHAHHVCGIVAHATAVSTTNTKATLRINGNGVHRPDHVRDSRPAPRSVSNNNKSDRAVISVAVRTLAAVSDALVDRAEQDEVLDVLDRITGETGWRLGRVMEEIKGGWGRVD</sequence>
<reference evidence="4" key="2">
    <citation type="submission" date="2023-05" db="EMBL/GenBank/DDBJ databases">
        <authorList>
            <consortium name="Lawrence Berkeley National Laboratory"/>
            <person name="Steindorff A."/>
            <person name="Hensen N."/>
            <person name="Bonometti L."/>
            <person name="Westerberg I."/>
            <person name="Brannstrom I.O."/>
            <person name="Guillou S."/>
            <person name="Cros-Aarteil S."/>
            <person name="Calhoun S."/>
            <person name="Haridas S."/>
            <person name="Kuo A."/>
            <person name="Mondo S."/>
            <person name="Pangilinan J."/>
            <person name="Riley R."/>
            <person name="Labutti K."/>
            <person name="Andreopoulos B."/>
            <person name="Lipzen A."/>
            <person name="Chen C."/>
            <person name="Yanf M."/>
            <person name="Daum C."/>
            <person name="Ng V."/>
            <person name="Clum A."/>
            <person name="Ohm R."/>
            <person name="Martin F."/>
            <person name="Silar P."/>
            <person name="Natvig D."/>
            <person name="Lalanne C."/>
            <person name="Gautier V."/>
            <person name="Ament-Velasquez S.L."/>
            <person name="Kruys A."/>
            <person name="Hutchinson M.I."/>
            <person name="Powell A.J."/>
            <person name="Barry K."/>
            <person name="Miller A.N."/>
            <person name="Grigoriev I.V."/>
            <person name="Debuchy R."/>
            <person name="Gladieux P."/>
            <person name="Thoren M.H."/>
            <person name="Johannesson H."/>
        </authorList>
    </citation>
    <scope>NUCLEOTIDE SEQUENCE</scope>
    <source>
        <strain evidence="4">CBS 141.50</strain>
    </source>
</reference>
<feature type="compositionally biased region" description="Polar residues" evidence="2">
    <location>
        <begin position="18"/>
        <end position="28"/>
    </location>
</feature>
<evidence type="ECO:0000256" key="2">
    <source>
        <dbReference type="SAM" id="MobiDB-lite"/>
    </source>
</evidence>
<dbReference type="Pfam" id="PF00172">
    <property type="entry name" value="Zn_clus"/>
    <property type="match status" value="1"/>
</dbReference>
<evidence type="ECO:0000313" key="4">
    <source>
        <dbReference type="EMBL" id="KAK4146583.1"/>
    </source>
</evidence>
<feature type="domain" description="Zn(2)-C6 fungal-type" evidence="3">
    <location>
        <begin position="86"/>
        <end position="116"/>
    </location>
</feature>
<feature type="compositionally biased region" description="Basic and acidic residues" evidence="2">
    <location>
        <begin position="712"/>
        <end position="722"/>
    </location>
</feature>
<dbReference type="PROSITE" id="PS50048">
    <property type="entry name" value="ZN2_CY6_FUNGAL_2"/>
    <property type="match status" value="1"/>
</dbReference>
<feature type="region of interest" description="Disordered" evidence="2">
    <location>
        <begin position="296"/>
        <end position="337"/>
    </location>
</feature>
<dbReference type="PANTHER" id="PTHR37534">
    <property type="entry name" value="TRANSCRIPTIONAL ACTIVATOR PROTEIN UGA3"/>
    <property type="match status" value="1"/>
</dbReference>
<feature type="region of interest" description="Disordered" evidence="2">
    <location>
        <begin position="160"/>
        <end position="284"/>
    </location>
</feature>
<evidence type="ECO:0000313" key="5">
    <source>
        <dbReference type="Proteomes" id="UP001302676"/>
    </source>
</evidence>
<dbReference type="GO" id="GO:0045944">
    <property type="term" value="P:positive regulation of transcription by RNA polymerase II"/>
    <property type="evidence" value="ECO:0007669"/>
    <property type="project" value="TreeGrafter"/>
</dbReference>
<dbReference type="Proteomes" id="UP001302676">
    <property type="component" value="Unassembled WGS sequence"/>
</dbReference>
<dbReference type="GeneID" id="87822158"/>